<accession>A0A498S4W4</accession>
<evidence type="ECO:0000313" key="8">
    <source>
        <dbReference type="Proteomes" id="UP000276991"/>
    </source>
</evidence>
<proteinExistence type="predicted"/>
<name>A0A498S4W4_ACAVI</name>
<dbReference type="InterPro" id="IPR001387">
    <property type="entry name" value="Cro/C1-type_HTH"/>
</dbReference>
<keyword evidence="3" id="KW-0238">DNA-binding</keyword>
<evidence type="ECO:0000256" key="3">
    <source>
        <dbReference type="ARBA" id="ARBA00023125"/>
    </source>
</evidence>
<evidence type="ECO:0000259" key="6">
    <source>
        <dbReference type="PROSITE" id="PS50943"/>
    </source>
</evidence>
<gene>
    <name evidence="7" type="ORF">NAV_LOCUS1429</name>
</gene>
<evidence type="ECO:0000256" key="5">
    <source>
        <dbReference type="ARBA" id="ARBA00023242"/>
    </source>
</evidence>
<comment type="subcellular location">
    <subcellularLocation>
        <location evidence="1">Nucleus</location>
    </subcellularLocation>
</comment>
<dbReference type="FunFam" id="1.10.260.40:FF:000015">
    <property type="entry name" value="Endothelial differentiation-related factor 1"/>
    <property type="match status" value="1"/>
</dbReference>
<dbReference type="SUPFAM" id="SSF47413">
    <property type="entry name" value="lambda repressor-like DNA-binding domains"/>
    <property type="match status" value="1"/>
</dbReference>
<dbReference type="PROSITE" id="PS50943">
    <property type="entry name" value="HTH_CROC1"/>
    <property type="match status" value="1"/>
</dbReference>
<protein>
    <recommendedName>
        <fullName evidence="6">HTH cro/C1-type domain-containing protein</fullName>
    </recommendedName>
</protein>
<dbReference type="PANTHER" id="PTHR10644">
    <property type="entry name" value="DNA REPAIR/RNA PROCESSING CPSF FAMILY"/>
    <property type="match status" value="1"/>
</dbReference>
<keyword evidence="8" id="KW-1185">Reference proteome</keyword>
<evidence type="ECO:0000256" key="4">
    <source>
        <dbReference type="ARBA" id="ARBA00023163"/>
    </source>
</evidence>
<dbReference type="InterPro" id="IPR015943">
    <property type="entry name" value="WD40/YVTN_repeat-like_dom_sf"/>
</dbReference>
<feature type="domain" description="HTH cro/C1-type" evidence="6">
    <location>
        <begin position="1298"/>
        <end position="1352"/>
    </location>
</feature>
<dbReference type="InterPro" id="IPR004871">
    <property type="entry name" value="RSE1/DDB1/CPSF1_C"/>
</dbReference>
<dbReference type="Pfam" id="PF03178">
    <property type="entry name" value="CPSF_A"/>
    <property type="match status" value="1"/>
</dbReference>
<dbReference type="InterPro" id="IPR058543">
    <property type="entry name" value="Beta-prop_RSE1/DDB1/CPSF1_2nd"/>
</dbReference>
<dbReference type="GO" id="GO:0003677">
    <property type="term" value="F:DNA binding"/>
    <property type="evidence" value="ECO:0007669"/>
    <property type="project" value="UniProtKB-KW"/>
</dbReference>
<dbReference type="InterPro" id="IPR010982">
    <property type="entry name" value="Lambda_DNA-bd_dom_sf"/>
</dbReference>
<sequence length="1369" mass="152229">MALNYIVTAYKPTVVTHAVVGSFIVPTELNLVLAKTNRVELFLVTPEGLKPHRECPVFGRIATIKLFRAPGEDVDSLLILTAKYHLAIIRWTSASELRTRAAGHIVDRVGRPSETGMIATVHSSGLMVFRLYDGLLKIVQWNEGKDLRGFNMRCDDLYIIDITFLSDPDRPTLAYIYQDDNGRHVKVVALNIDDKEISAPLWKHDNLEGEANMVISVPEPVGGCLIAGPDAISYHKGGEDALRYAGMPGSKLHNTHPNCYAPVDRDGQRYLLADLAGNLYMLLLELGRDQEQDDNTTMTVIDMKVESLGETCIAECMCYLDNGVCFIGSRFGDSQLIRLSTEPRADGTGYVSLLDSYTNLAPIRDMTVMRCNGQQQILTCSGAYKVGLLISIPNSEDGTIRIIRNGIGIEELASVELKGIKNMFTLRIRNHELDDYLILSFDSDTHVLFINGEELEDTQITGFVVDGATLWAGCLFCSKTILQVTHGEAILISDDNIQVWKAPKWITLVGVNEITGQLVVACGALLIYLEASSAGFKVITELECEFEISCIDITPVGNTQRSEICAVGYWTDLSVALRTLPELAEVVREKIIGDMLSRSIMLSPMEGHVYLLVALGDGTVHYFQIDMKTGALLDPKKATLGTQPIHLRKFRSRCSPIQNIFVCSDRPAVIYSSNQKLLFSNVNLRMVSTMTPLCAEAYPDALVLTDGHSLVIGRIDDIQKLHIRTVPLGESPSRIVYQPETNTIAIIVERLEFVDGMGKHHFGQCASKNAMETSSSRLSSIRREPTPECLAEEVEVSSVLLLDSNTFEILHSHELEGNEIAMSLTSCKLGNDSQPYFVVGTAVVMSDETESKMGRIIMFQASEGPERMRLVYEKEIKGAAYSIQPMDGKLVVAVNSCVRLFEWTADKELRLECSDFDNVTALYLKTKNDLILVGDLMRSLSLLSYKSMESTFEKVARDFMTNWMSACEIIDSDNFLGAENSYNLFTVIKDSFTVFKEEGTRLQELGLFYLGEMVNVFCHGSLTATQVDVAPLYHSSILYGTSDGGIGTIVQMPSTLYAFLQDVQKRLAEYTENCMRISHTQYRTFETEKRSEVPNGFIDGDLIESLLDMGKDSVERIVNGLKMPLLSSKNAFFISGTVFKDHRAGSLWALYVGTGLRDQHLIFYVLLSVSRNCGSVQHDLTLYIKLTITCMLHANKYMTGSPYHCAEISKMSKMGTINSDTDPDTVTILHRRGPTQRTLRTAAELNAAQRRGMAIETSRKIMAGANRQHHAAKNTARLDGETEELHHERVSLTLGKLMQQARQSKEWTQKDLATHINEKPQVVAEYENGKAVPNQQILAKMERALGIKLRGKDMGQQIASKGAPNFKKK</sequence>
<keyword evidence="4" id="KW-0804">Transcription</keyword>
<dbReference type="SMART" id="SM00530">
    <property type="entry name" value="HTH_XRE"/>
    <property type="match status" value="1"/>
</dbReference>
<dbReference type="STRING" id="6277.A0A498S4W4"/>
<dbReference type="Pfam" id="PF10433">
    <property type="entry name" value="Beta-prop_RSE1_1st"/>
    <property type="match status" value="1"/>
</dbReference>
<dbReference type="Pfam" id="PF01381">
    <property type="entry name" value="HTH_3"/>
    <property type="match status" value="1"/>
</dbReference>
<dbReference type="EMBL" id="UPTC01000123">
    <property type="protein sequence ID" value="VBB26599.1"/>
    <property type="molecule type" value="Genomic_DNA"/>
</dbReference>
<dbReference type="Pfam" id="PF23726">
    <property type="entry name" value="Beta-prop_RSE1_2nd"/>
    <property type="match status" value="1"/>
</dbReference>
<dbReference type="Proteomes" id="UP000276991">
    <property type="component" value="Unassembled WGS sequence"/>
</dbReference>
<dbReference type="InterPro" id="IPR018846">
    <property type="entry name" value="Beta-prop_RSE1/DDB1/CPSF1_1st"/>
</dbReference>
<dbReference type="SUPFAM" id="SSF50978">
    <property type="entry name" value="WD40 repeat-like"/>
    <property type="match status" value="1"/>
</dbReference>
<dbReference type="InterPro" id="IPR050358">
    <property type="entry name" value="RSE1/DDB1/CFT1"/>
</dbReference>
<dbReference type="CDD" id="cd00093">
    <property type="entry name" value="HTH_XRE"/>
    <property type="match status" value="1"/>
</dbReference>
<dbReference type="Gene3D" id="2.130.10.10">
    <property type="entry name" value="YVTN repeat-like/Quinoprotein amine dehydrogenase"/>
    <property type="match status" value="3"/>
</dbReference>
<dbReference type="InterPro" id="IPR013729">
    <property type="entry name" value="MBF1_N"/>
</dbReference>
<dbReference type="Gene3D" id="1.10.260.40">
    <property type="entry name" value="lambda repressor-like DNA-binding domains"/>
    <property type="match status" value="1"/>
</dbReference>
<organism evidence="7 8">
    <name type="scientific">Acanthocheilonema viteae</name>
    <name type="common">Filarial nematode worm</name>
    <name type="synonym">Dipetalonema viteae</name>
    <dbReference type="NCBI Taxonomy" id="6277"/>
    <lineage>
        <taxon>Eukaryota</taxon>
        <taxon>Metazoa</taxon>
        <taxon>Ecdysozoa</taxon>
        <taxon>Nematoda</taxon>
        <taxon>Chromadorea</taxon>
        <taxon>Rhabditida</taxon>
        <taxon>Spirurina</taxon>
        <taxon>Spiruromorpha</taxon>
        <taxon>Filarioidea</taxon>
        <taxon>Onchocercidae</taxon>
        <taxon>Acanthocheilonema</taxon>
    </lineage>
</organism>
<dbReference type="InterPro" id="IPR036322">
    <property type="entry name" value="WD40_repeat_dom_sf"/>
</dbReference>
<keyword evidence="2" id="KW-0805">Transcription regulation</keyword>
<evidence type="ECO:0000256" key="2">
    <source>
        <dbReference type="ARBA" id="ARBA00023015"/>
    </source>
</evidence>
<reference evidence="7 8" key="1">
    <citation type="submission" date="2018-08" db="EMBL/GenBank/DDBJ databases">
        <authorList>
            <person name="Laetsch R D."/>
            <person name="Stevens L."/>
            <person name="Kumar S."/>
            <person name="Blaxter L. M."/>
        </authorList>
    </citation>
    <scope>NUCLEOTIDE SEQUENCE [LARGE SCALE GENOMIC DNA]</scope>
</reference>
<dbReference type="OrthoDB" id="433457at2759"/>
<dbReference type="GO" id="GO:0005634">
    <property type="term" value="C:nucleus"/>
    <property type="evidence" value="ECO:0007669"/>
    <property type="project" value="UniProtKB-SubCell"/>
</dbReference>
<evidence type="ECO:0000313" key="7">
    <source>
        <dbReference type="EMBL" id="VBB26599.1"/>
    </source>
</evidence>
<dbReference type="Pfam" id="PF08523">
    <property type="entry name" value="MBF1"/>
    <property type="match status" value="1"/>
</dbReference>
<dbReference type="Gene3D" id="1.10.150.910">
    <property type="match status" value="1"/>
</dbReference>
<keyword evidence="5" id="KW-0539">Nucleus</keyword>
<evidence type="ECO:0000256" key="1">
    <source>
        <dbReference type="ARBA" id="ARBA00004123"/>
    </source>
</evidence>